<dbReference type="RefSeq" id="WP_269477140.1">
    <property type="nucleotide sequence ID" value="NZ_JAJAGH010000005.1"/>
</dbReference>
<dbReference type="Pfam" id="PF03706">
    <property type="entry name" value="LPG_synthase_TM"/>
    <property type="match status" value="1"/>
</dbReference>
<accession>A0A9J6QIE2</accession>
<feature type="transmembrane region" description="Helical" evidence="6">
    <location>
        <begin position="241"/>
        <end position="262"/>
    </location>
</feature>
<name>A0A9J6QIE2_9FIRM</name>
<dbReference type="InterPro" id="IPR022791">
    <property type="entry name" value="L-PG_synthase/AglD"/>
</dbReference>
<keyword evidence="2" id="KW-1003">Cell membrane</keyword>
<reference evidence="7" key="1">
    <citation type="submission" date="2022-09" db="EMBL/GenBank/DDBJ databases">
        <title>Culturomic study of gut microbiota in children with autism spectrum disorder.</title>
        <authorList>
            <person name="Efimov B.A."/>
            <person name="Chaplin A.V."/>
            <person name="Sokolova S.R."/>
            <person name="Pikina A.P."/>
            <person name="Korzhanova M."/>
            <person name="Belova V."/>
            <person name="Korostin D."/>
        </authorList>
    </citation>
    <scope>NUCLEOTIDE SEQUENCE</scope>
    <source>
        <strain evidence="7">ASD5510</strain>
    </source>
</reference>
<comment type="function">
    <text evidence="6">Catalyzes the transfer of a lysyl group from L-lysyl-tRNA(Lys) to membrane-bound phosphatidylglycerol (PG), which produces lysylphosphatidylglycerol (LPG), a major component of the bacterial membrane with a positive net charge. LPG synthesis contributes to bacterial virulence as it is involved in the resistance mechanism against cationic antimicrobial peptides (CAMP) produces by the host's immune system (defensins, cathelicidins) and by the competing microorganisms.</text>
</comment>
<evidence type="ECO:0000256" key="4">
    <source>
        <dbReference type="ARBA" id="ARBA00022989"/>
    </source>
</evidence>
<sequence>MEEKATFKAGNRKNQLISLAVIAALVLLTFYTLHSKLDGINFRHLWSVFVHLELKYIVLAVVSMFVFVVIEGQCLAVIARSLGYKMKLHQATVYSAADLYFSAITPSATGGQPASAYYMAKDGIKVSDGTTILVLNILLYTMSLIIMGTWGLLVKLNFFMEAGRIFKLLFVIGFVLQILLVALCLLCMFSKELIRNLGVFLIKCLYRLRFIKYKEEKIEKINGYIDRYQAGMDLVKRKPGVMAVVLLGNILQRIAFFSIGYFVYKSFGLSQAGYVDMVALQSLLAMAVNSLPIPGAIGVSEGSFLLLFSSVFPAAALAPAMIFTRGINYYLCFILCGIYTIAYHLSILKRQSKRRNKNEADRIL</sequence>
<dbReference type="GO" id="GO:0006629">
    <property type="term" value="P:lipid metabolic process"/>
    <property type="evidence" value="ECO:0007669"/>
    <property type="project" value="UniProtKB-KW"/>
</dbReference>
<dbReference type="EC" id="2.3.2.3" evidence="6"/>
<feature type="transmembrane region" description="Helical" evidence="6">
    <location>
        <begin position="54"/>
        <end position="79"/>
    </location>
</feature>
<comment type="subcellular location">
    <subcellularLocation>
        <location evidence="1 6">Cell membrane</location>
        <topology evidence="1 6">Multi-pass membrane protein</topology>
    </subcellularLocation>
</comment>
<evidence type="ECO:0000256" key="6">
    <source>
        <dbReference type="RuleBase" id="RU363042"/>
    </source>
</evidence>
<keyword evidence="4 6" id="KW-1133">Transmembrane helix</keyword>
<keyword evidence="9" id="KW-1185">Reference proteome</keyword>
<evidence type="ECO:0000256" key="3">
    <source>
        <dbReference type="ARBA" id="ARBA00022692"/>
    </source>
</evidence>
<evidence type="ECO:0000256" key="5">
    <source>
        <dbReference type="ARBA" id="ARBA00023136"/>
    </source>
</evidence>
<keyword evidence="3 6" id="KW-0812">Transmembrane</keyword>
<dbReference type="AlphaFoldDB" id="A0A9J6QIE2"/>
<dbReference type="PANTHER" id="PTHR37693:SF1">
    <property type="entry name" value="INTEGRAL MEMBRANE PROTEIN"/>
    <property type="match status" value="1"/>
</dbReference>
<keyword evidence="6" id="KW-0443">Lipid metabolism</keyword>
<dbReference type="GO" id="GO:0050071">
    <property type="term" value="F:phosphatidylglycerol lysyltransferase activity"/>
    <property type="evidence" value="ECO:0007669"/>
    <property type="project" value="UniProtKB-EC"/>
</dbReference>
<comment type="catalytic activity">
    <reaction evidence="6">
        <text>L-lysyl-tRNA(Lys) + a 1,2-diacyl-sn-glycero-3-phospho-(1'-sn-glycerol) = a 1,2-diacyl-sn-glycero-3-phospho-1'-(3'-O-L-lysyl)-sn-glycerol + tRNA(Lys)</text>
        <dbReference type="Rhea" id="RHEA:10668"/>
        <dbReference type="Rhea" id="RHEA-COMP:9696"/>
        <dbReference type="Rhea" id="RHEA-COMP:9697"/>
        <dbReference type="ChEBI" id="CHEBI:64716"/>
        <dbReference type="ChEBI" id="CHEBI:75792"/>
        <dbReference type="ChEBI" id="CHEBI:78442"/>
        <dbReference type="ChEBI" id="CHEBI:78529"/>
        <dbReference type="EC" id="2.3.2.3"/>
    </reaction>
</comment>
<evidence type="ECO:0000256" key="1">
    <source>
        <dbReference type="ARBA" id="ARBA00004651"/>
    </source>
</evidence>
<evidence type="ECO:0000256" key="2">
    <source>
        <dbReference type="ARBA" id="ARBA00022475"/>
    </source>
</evidence>
<comment type="caution">
    <text evidence="7">The sequence shown here is derived from an EMBL/GenBank/DDBJ whole genome shotgun (WGS) entry which is preliminary data.</text>
</comment>
<feature type="transmembrane region" description="Helical" evidence="6">
    <location>
        <begin position="274"/>
        <end position="292"/>
    </location>
</feature>
<keyword evidence="6" id="KW-0808">Transferase</keyword>
<keyword evidence="5 6" id="KW-0472">Membrane</keyword>
<keyword evidence="6" id="KW-0046">Antibiotic resistance</keyword>
<feature type="transmembrane region" description="Helical" evidence="6">
    <location>
        <begin position="304"/>
        <end position="322"/>
    </location>
</feature>
<proteinExistence type="inferred from homology"/>
<evidence type="ECO:0000313" key="9">
    <source>
        <dbReference type="Proteomes" id="UP001065549"/>
    </source>
</evidence>
<dbReference type="GO" id="GO:0005886">
    <property type="term" value="C:plasma membrane"/>
    <property type="evidence" value="ECO:0007669"/>
    <property type="project" value="UniProtKB-SubCell"/>
</dbReference>
<dbReference type="Proteomes" id="UP001065549">
    <property type="component" value="Unassembled WGS sequence"/>
</dbReference>
<feature type="transmembrane region" description="Helical" evidence="6">
    <location>
        <begin position="328"/>
        <end position="348"/>
    </location>
</feature>
<dbReference type="NCBIfam" id="TIGR00374">
    <property type="entry name" value="flippase-like domain"/>
    <property type="match status" value="1"/>
</dbReference>
<feature type="transmembrane region" description="Helical" evidence="6">
    <location>
        <begin position="131"/>
        <end position="153"/>
    </location>
</feature>
<dbReference type="EMBL" id="JAOSHN010000005">
    <property type="protein sequence ID" value="MCU7379406.1"/>
    <property type="molecule type" value="Genomic_DNA"/>
</dbReference>
<comment type="similarity">
    <text evidence="6">Belongs to the LPG synthase family.</text>
</comment>
<gene>
    <name evidence="6" type="primary">mprF</name>
    <name evidence="7" type="ORF">OBO34_00650</name>
    <name evidence="8" type="ORF">OBO34_13745</name>
</gene>
<dbReference type="EMBL" id="JAOSHN010000001">
    <property type="protein sequence ID" value="MCU7376857.1"/>
    <property type="molecule type" value="Genomic_DNA"/>
</dbReference>
<feature type="transmembrane region" description="Helical" evidence="6">
    <location>
        <begin position="165"/>
        <end position="189"/>
    </location>
</feature>
<evidence type="ECO:0000313" key="8">
    <source>
        <dbReference type="EMBL" id="MCU7379406.1"/>
    </source>
</evidence>
<evidence type="ECO:0000313" key="7">
    <source>
        <dbReference type="EMBL" id="MCU7376857.1"/>
    </source>
</evidence>
<feature type="transmembrane region" description="Helical" evidence="6">
    <location>
        <begin position="16"/>
        <end position="34"/>
    </location>
</feature>
<dbReference type="GO" id="GO:0046677">
    <property type="term" value="P:response to antibiotic"/>
    <property type="evidence" value="ECO:0007669"/>
    <property type="project" value="UniProtKB-KW"/>
</dbReference>
<protein>
    <recommendedName>
        <fullName evidence="6">Phosphatidylglycerol lysyltransferase</fullName>
        <ecNumber evidence="6">2.3.2.3</ecNumber>
    </recommendedName>
    <alternativeName>
        <fullName evidence="6">Lysylphosphatidylglycerol synthase</fullName>
    </alternativeName>
</protein>
<organism evidence="7 9">
    <name type="scientific">Hominibacterium faecale</name>
    <dbReference type="NCBI Taxonomy" id="2839743"/>
    <lineage>
        <taxon>Bacteria</taxon>
        <taxon>Bacillati</taxon>
        <taxon>Bacillota</taxon>
        <taxon>Clostridia</taxon>
        <taxon>Peptostreptococcales</taxon>
        <taxon>Anaerovoracaceae</taxon>
        <taxon>Hominibacterium</taxon>
    </lineage>
</organism>
<dbReference type="PANTHER" id="PTHR37693">
    <property type="entry name" value="PHOSPHATIDYLGLYCEROL LYSYLTRANSFERASE"/>
    <property type="match status" value="1"/>
</dbReference>